<protein>
    <recommendedName>
        <fullName evidence="7">Outer dynein arm-docking complex subunit 4</fullName>
    </recommendedName>
    <alternativeName>
        <fullName evidence="8">Tetratricopeptide repeat protein 25</fullName>
    </alternativeName>
</protein>
<evidence type="ECO:0000313" key="10">
    <source>
        <dbReference type="EMBL" id="GIY65242.1"/>
    </source>
</evidence>
<dbReference type="Pfam" id="PF13181">
    <property type="entry name" value="TPR_8"/>
    <property type="match status" value="1"/>
</dbReference>
<dbReference type="InterPro" id="IPR040111">
    <property type="entry name" value="ODAD4"/>
</dbReference>
<evidence type="ECO:0000256" key="8">
    <source>
        <dbReference type="ARBA" id="ARBA00034143"/>
    </source>
</evidence>
<proteinExistence type="predicted"/>
<dbReference type="PANTHER" id="PTHR23040">
    <property type="match status" value="1"/>
</dbReference>
<accession>A0AAV4V4R6</accession>
<dbReference type="Pfam" id="PF13174">
    <property type="entry name" value="TPR_6"/>
    <property type="match status" value="1"/>
</dbReference>
<evidence type="ECO:0000256" key="2">
    <source>
        <dbReference type="ARBA" id="ARBA00022490"/>
    </source>
</evidence>
<evidence type="ECO:0000256" key="6">
    <source>
        <dbReference type="ARBA" id="ARBA00023273"/>
    </source>
</evidence>
<dbReference type="Gene3D" id="1.25.40.10">
    <property type="entry name" value="Tetratricopeptide repeat domain"/>
    <property type="match status" value="1"/>
</dbReference>
<keyword evidence="2" id="KW-0963">Cytoplasm</keyword>
<dbReference type="EMBL" id="BPLQ01012408">
    <property type="protein sequence ID" value="GIY65242.1"/>
    <property type="molecule type" value="Genomic_DNA"/>
</dbReference>
<dbReference type="Proteomes" id="UP001054837">
    <property type="component" value="Unassembled WGS sequence"/>
</dbReference>
<name>A0AAV4V4R6_9ARAC</name>
<dbReference type="InterPro" id="IPR011990">
    <property type="entry name" value="TPR-like_helical_dom_sf"/>
</dbReference>
<dbReference type="AlphaFoldDB" id="A0AAV4V4R6"/>
<organism evidence="10 11">
    <name type="scientific">Caerostris darwini</name>
    <dbReference type="NCBI Taxonomy" id="1538125"/>
    <lineage>
        <taxon>Eukaryota</taxon>
        <taxon>Metazoa</taxon>
        <taxon>Ecdysozoa</taxon>
        <taxon>Arthropoda</taxon>
        <taxon>Chelicerata</taxon>
        <taxon>Arachnida</taxon>
        <taxon>Araneae</taxon>
        <taxon>Araneomorphae</taxon>
        <taxon>Entelegynae</taxon>
        <taxon>Araneoidea</taxon>
        <taxon>Araneidae</taxon>
        <taxon>Caerostris</taxon>
    </lineage>
</organism>
<keyword evidence="6" id="KW-0966">Cell projection</keyword>
<feature type="repeat" description="TPR" evidence="9">
    <location>
        <begin position="21"/>
        <end position="54"/>
    </location>
</feature>
<evidence type="ECO:0000256" key="3">
    <source>
        <dbReference type="ARBA" id="ARBA00022737"/>
    </source>
</evidence>
<evidence type="ECO:0000313" key="11">
    <source>
        <dbReference type="Proteomes" id="UP001054837"/>
    </source>
</evidence>
<dbReference type="SMART" id="SM00028">
    <property type="entry name" value="TPR"/>
    <property type="match status" value="3"/>
</dbReference>
<evidence type="ECO:0000256" key="5">
    <source>
        <dbReference type="ARBA" id="ARBA00023212"/>
    </source>
</evidence>
<dbReference type="InterPro" id="IPR019734">
    <property type="entry name" value="TPR_rpt"/>
</dbReference>
<dbReference type="PROSITE" id="PS50005">
    <property type="entry name" value="TPR"/>
    <property type="match status" value="1"/>
</dbReference>
<comment type="subcellular location">
    <subcellularLocation>
        <location evidence="1">Cytoplasm</location>
        <location evidence="1">Cytoskeleton</location>
        <location evidence="1">Cilium axoneme</location>
    </subcellularLocation>
</comment>
<sequence>MDFEDEDEEEQEKEKAPKFPISMSITEGMGYLKLRLFDKAMQCFNTVLEREPTNEKSLIGRAKCYMNQGLYFEAKEDAESVLKVHPKSPMAKVIKAEIEYFLGDFERSFLTYAQAYNARPNYDAFRLGFQVCQNSIENALKPREGLHLDEDDIEGIEKLLGGGPSKDANIKKPDSSKKCNVYEDDIKYLNDRLSDKLMEFLHPQFKDLKEFLEGRQEFWNYEKPRVTKRR</sequence>
<keyword evidence="3" id="KW-0677">Repeat</keyword>
<evidence type="ECO:0000256" key="4">
    <source>
        <dbReference type="ARBA" id="ARBA00022803"/>
    </source>
</evidence>
<evidence type="ECO:0000256" key="1">
    <source>
        <dbReference type="ARBA" id="ARBA00004430"/>
    </source>
</evidence>
<keyword evidence="4 9" id="KW-0802">TPR repeat</keyword>
<evidence type="ECO:0000256" key="9">
    <source>
        <dbReference type="PROSITE-ProRule" id="PRU00339"/>
    </source>
</evidence>
<comment type="caution">
    <text evidence="10">The sequence shown here is derived from an EMBL/GenBank/DDBJ whole genome shotgun (WGS) entry which is preliminary data.</text>
</comment>
<gene>
    <name evidence="10" type="primary">ttc25_2</name>
    <name evidence="10" type="ORF">CDAR_381731</name>
</gene>
<dbReference type="SUPFAM" id="SSF48452">
    <property type="entry name" value="TPR-like"/>
    <property type="match status" value="1"/>
</dbReference>
<keyword evidence="11" id="KW-1185">Reference proteome</keyword>
<evidence type="ECO:0000256" key="7">
    <source>
        <dbReference type="ARBA" id="ARBA00034139"/>
    </source>
</evidence>
<dbReference type="PANTHER" id="PTHR23040:SF1">
    <property type="entry name" value="OUTER DYNEIN ARM-DOCKING COMPLEX SUBUNIT 4"/>
    <property type="match status" value="1"/>
</dbReference>
<reference evidence="10 11" key="1">
    <citation type="submission" date="2021-06" db="EMBL/GenBank/DDBJ databases">
        <title>Caerostris darwini draft genome.</title>
        <authorList>
            <person name="Kono N."/>
            <person name="Arakawa K."/>
        </authorList>
    </citation>
    <scope>NUCLEOTIDE SEQUENCE [LARGE SCALE GENOMIC DNA]</scope>
</reference>
<keyword evidence="5" id="KW-0206">Cytoskeleton</keyword>
<dbReference type="GO" id="GO:0005930">
    <property type="term" value="C:axoneme"/>
    <property type="evidence" value="ECO:0007669"/>
    <property type="project" value="UniProtKB-SubCell"/>
</dbReference>